<proteinExistence type="predicted"/>
<sequence>MSRIGAKKTFSHKYTWHMISVLNKFRLKQEKETASRKVLALFLLGNAHIYSSMGMYSMHHFLPCINYSELRYLLYAMRGESDEDFNNSGNTARNH</sequence>
<accession>A0ABU0FUI3</accession>
<evidence type="ECO:0000313" key="1">
    <source>
        <dbReference type="EMBL" id="MDQ0413587.1"/>
    </source>
</evidence>
<organism evidence="1 2">
    <name type="scientific">Mesobacillus stamsii</name>
    <dbReference type="NCBI Taxonomy" id="225347"/>
    <lineage>
        <taxon>Bacteria</taxon>
        <taxon>Bacillati</taxon>
        <taxon>Bacillota</taxon>
        <taxon>Bacilli</taxon>
        <taxon>Bacillales</taxon>
        <taxon>Bacillaceae</taxon>
        <taxon>Mesobacillus</taxon>
    </lineage>
</organism>
<comment type="caution">
    <text evidence="1">The sequence shown here is derived from an EMBL/GenBank/DDBJ whole genome shotgun (WGS) entry which is preliminary data.</text>
</comment>
<gene>
    <name evidence="1" type="ORF">J2S25_001791</name>
</gene>
<keyword evidence="2" id="KW-1185">Reference proteome</keyword>
<reference evidence="1 2" key="1">
    <citation type="submission" date="2023-07" db="EMBL/GenBank/DDBJ databases">
        <title>Genomic Encyclopedia of Type Strains, Phase IV (KMG-IV): sequencing the most valuable type-strain genomes for metagenomic binning, comparative biology and taxonomic classification.</title>
        <authorList>
            <person name="Goeker M."/>
        </authorList>
    </citation>
    <scope>NUCLEOTIDE SEQUENCE [LARGE SCALE GENOMIC DNA]</scope>
    <source>
        <strain evidence="1 2">DSM 19598</strain>
    </source>
</reference>
<dbReference type="EMBL" id="JAUSUN010000008">
    <property type="protein sequence ID" value="MDQ0413587.1"/>
    <property type="molecule type" value="Genomic_DNA"/>
</dbReference>
<evidence type="ECO:0000313" key="2">
    <source>
        <dbReference type="Proteomes" id="UP001242313"/>
    </source>
</evidence>
<protein>
    <submittedName>
        <fullName evidence="1">Uncharacterized protein</fullName>
    </submittedName>
</protein>
<name>A0ABU0FUI3_9BACI</name>
<dbReference type="Proteomes" id="UP001242313">
    <property type="component" value="Unassembled WGS sequence"/>
</dbReference>